<sequence>MVRSHYREAAAVGANKTVNDSKSRQVVNNFSPSYNTKASVSTGFTVELKNDKYMYKEASKKILKPLKGFKTIEELLFCGLEYQGLGGN</sequence>
<evidence type="ECO:0000313" key="1">
    <source>
        <dbReference type="EMBL" id="GFY57741.1"/>
    </source>
</evidence>
<comment type="caution">
    <text evidence="1">The sequence shown here is derived from an EMBL/GenBank/DDBJ whole genome shotgun (WGS) entry which is preliminary data.</text>
</comment>
<name>A0A8X6XR28_9ARAC</name>
<protein>
    <submittedName>
        <fullName evidence="1">Uncharacterized protein</fullName>
    </submittedName>
</protein>
<keyword evidence="2" id="KW-1185">Reference proteome</keyword>
<dbReference type="EMBL" id="BMAV01011709">
    <property type="protein sequence ID" value="GFY57741.1"/>
    <property type="molecule type" value="Genomic_DNA"/>
</dbReference>
<accession>A0A8X6XR28</accession>
<dbReference type="AlphaFoldDB" id="A0A8X6XR28"/>
<organism evidence="1 2">
    <name type="scientific">Trichonephila inaurata madagascariensis</name>
    <dbReference type="NCBI Taxonomy" id="2747483"/>
    <lineage>
        <taxon>Eukaryota</taxon>
        <taxon>Metazoa</taxon>
        <taxon>Ecdysozoa</taxon>
        <taxon>Arthropoda</taxon>
        <taxon>Chelicerata</taxon>
        <taxon>Arachnida</taxon>
        <taxon>Araneae</taxon>
        <taxon>Araneomorphae</taxon>
        <taxon>Entelegynae</taxon>
        <taxon>Araneoidea</taxon>
        <taxon>Nephilidae</taxon>
        <taxon>Trichonephila</taxon>
        <taxon>Trichonephila inaurata</taxon>
    </lineage>
</organism>
<gene>
    <name evidence="1" type="ORF">TNIN_166441</name>
</gene>
<reference evidence="1" key="1">
    <citation type="submission" date="2020-08" db="EMBL/GenBank/DDBJ databases">
        <title>Multicomponent nature underlies the extraordinary mechanical properties of spider dragline silk.</title>
        <authorList>
            <person name="Kono N."/>
            <person name="Nakamura H."/>
            <person name="Mori M."/>
            <person name="Yoshida Y."/>
            <person name="Ohtoshi R."/>
            <person name="Malay A.D."/>
            <person name="Moran D.A.P."/>
            <person name="Tomita M."/>
            <person name="Numata K."/>
            <person name="Arakawa K."/>
        </authorList>
    </citation>
    <scope>NUCLEOTIDE SEQUENCE</scope>
</reference>
<dbReference type="Proteomes" id="UP000886998">
    <property type="component" value="Unassembled WGS sequence"/>
</dbReference>
<proteinExistence type="predicted"/>
<evidence type="ECO:0000313" key="2">
    <source>
        <dbReference type="Proteomes" id="UP000886998"/>
    </source>
</evidence>